<dbReference type="PROSITE" id="PS00028">
    <property type="entry name" value="ZINC_FINGER_C2H2_1"/>
    <property type="match status" value="1"/>
</dbReference>
<feature type="region of interest" description="Disordered" evidence="4">
    <location>
        <begin position="31"/>
        <end position="132"/>
    </location>
</feature>
<gene>
    <name evidence="6" type="ORF">SLS53_002014</name>
</gene>
<keyword evidence="3" id="KW-0862">Zinc</keyword>
<dbReference type="GO" id="GO:0006355">
    <property type="term" value="P:regulation of DNA-templated transcription"/>
    <property type="evidence" value="ECO:0007669"/>
    <property type="project" value="InterPro"/>
</dbReference>
<dbReference type="Proteomes" id="UP001320245">
    <property type="component" value="Unassembled WGS sequence"/>
</dbReference>
<dbReference type="AlphaFoldDB" id="A0AAN9YJY0"/>
<evidence type="ECO:0000313" key="6">
    <source>
        <dbReference type="EMBL" id="KAK7746826.1"/>
    </source>
</evidence>
<feature type="region of interest" description="Disordered" evidence="4">
    <location>
        <begin position="242"/>
        <end position="271"/>
    </location>
</feature>
<dbReference type="Gene3D" id="3.30.160.60">
    <property type="entry name" value="Classic Zinc Finger"/>
    <property type="match status" value="1"/>
</dbReference>
<accession>A0AAN9YJY0</accession>
<evidence type="ECO:0000313" key="7">
    <source>
        <dbReference type="Proteomes" id="UP001320245"/>
    </source>
</evidence>
<comment type="caution">
    <text evidence="6">The sequence shown here is derived from an EMBL/GenBank/DDBJ whole genome shotgun (WGS) entry which is preliminary data.</text>
</comment>
<evidence type="ECO:0000256" key="2">
    <source>
        <dbReference type="ARBA" id="ARBA00023242"/>
    </source>
</evidence>
<keyword evidence="7" id="KW-1185">Reference proteome</keyword>
<sequence>MSVSPRVPSPFGHAQDVFELRLKWPMFPNVFPGGSPSREIRASKETASYRQERPPSLSPEVPKITSDILDPPAQQLVTSGLTHTEESQSARHTVPEAHQGPHTPVEQGLIPSQPRLGPWQQPQLSGSAPASGRSRIEVVLNVSPLKPVLDRARYYDAADLEDELPTSNSIPRKQKRGHEQIGFPRTQATKPATTSAPVTPAGPPATGKRPRGRPKGWRPGMPSTKTGRLTASAYKYLDKDGKVRVPALPVPKNTGPKRRGRPPRQPSPTPRRVWEKLVAPPQYVPFRCEWPSCKAELQNVGTLRRHIRIVHGRADPLVCRWAGCDGRSPEFTQDYEFQDHVDEMHLVPFVWHVGDGPRNERCMVKQESDPDYVPTYLLGADGEQVTPSIKSQTIEDFPTWRENRRRLRQIILQRDANAPLEEEDEDDSDEVEDDGQVLPV</sequence>
<dbReference type="GO" id="GO:0005634">
    <property type="term" value="C:nucleus"/>
    <property type="evidence" value="ECO:0007669"/>
    <property type="project" value="UniProtKB-SubCell"/>
</dbReference>
<feature type="compositionally biased region" description="Acidic residues" evidence="4">
    <location>
        <begin position="420"/>
        <end position="440"/>
    </location>
</feature>
<feature type="region of interest" description="Disordered" evidence="4">
    <location>
        <begin position="164"/>
        <end position="226"/>
    </location>
</feature>
<organism evidence="6 7">
    <name type="scientific">Cytospora paraplurivora</name>
    <dbReference type="NCBI Taxonomy" id="2898453"/>
    <lineage>
        <taxon>Eukaryota</taxon>
        <taxon>Fungi</taxon>
        <taxon>Dikarya</taxon>
        <taxon>Ascomycota</taxon>
        <taxon>Pezizomycotina</taxon>
        <taxon>Sordariomycetes</taxon>
        <taxon>Sordariomycetidae</taxon>
        <taxon>Diaporthales</taxon>
        <taxon>Cytosporaceae</taxon>
        <taxon>Cytospora</taxon>
    </lineage>
</organism>
<dbReference type="InterPro" id="IPR000637">
    <property type="entry name" value="HMGI/Y_DNA-bd_CS"/>
</dbReference>
<feature type="compositionally biased region" description="Low complexity" evidence="4">
    <location>
        <begin position="188"/>
        <end position="207"/>
    </location>
</feature>
<evidence type="ECO:0000256" key="4">
    <source>
        <dbReference type="SAM" id="MobiDB-lite"/>
    </source>
</evidence>
<feature type="region of interest" description="Disordered" evidence="4">
    <location>
        <begin position="412"/>
        <end position="440"/>
    </location>
</feature>
<dbReference type="PROSITE" id="PS00354">
    <property type="entry name" value="HMGI_Y"/>
    <property type="match status" value="1"/>
</dbReference>
<feature type="compositionally biased region" description="Basic and acidic residues" evidence="4">
    <location>
        <begin position="83"/>
        <end position="95"/>
    </location>
</feature>
<dbReference type="EMBL" id="JAJSPL020000005">
    <property type="protein sequence ID" value="KAK7746826.1"/>
    <property type="molecule type" value="Genomic_DNA"/>
</dbReference>
<reference evidence="6 7" key="1">
    <citation type="journal article" date="2023" name="PLoS ONE">
        <title>Cytospora paraplurivora sp. nov. isolated from orchards with fruit tree decline syndrome in Ontario, Canada.</title>
        <authorList>
            <person name="Ilyukhin E."/>
            <person name="Nguyen H.D.T."/>
            <person name="Castle A.J."/>
            <person name="Ellouze W."/>
        </authorList>
    </citation>
    <scope>NUCLEOTIDE SEQUENCE [LARGE SCALE GENOMIC DNA]</scope>
    <source>
        <strain evidence="6 7">FDS-564</strain>
    </source>
</reference>
<keyword evidence="2" id="KW-0539">Nucleus</keyword>
<evidence type="ECO:0000256" key="1">
    <source>
        <dbReference type="ARBA" id="ARBA00004123"/>
    </source>
</evidence>
<feature type="domain" description="C2H2-type" evidence="5">
    <location>
        <begin position="286"/>
        <end position="316"/>
    </location>
</feature>
<name>A0AAN9YJY0_9PEZI</name>
<protein>
    <recommendedName>
        <fullName evidence="5">C2H2-type domain-containing protein</fullName>
    </recommendedName>
</protein>
<dbReference type="PROSITE" id="PS50157">
    <property type="entry name" value="ZINC_FINGER_C2H2_2"/>
    <property type="match status" value="1"/>
</dbReference>
<evidence type="ECO:0000256" key="3">
    <source>
        <dbReference type="PROSITE-ProRule" id="PRU00042"/>
    </source>
</evidence>
<keyword evidence="3" id="KW-0479">Metal-binding</keyword>
<keyword evidence="3" id="KW-0863">Zinc-finger</keyword>
<dbReference type="GO" id="GO:0008270">
    <property type="term" value="F:zinc ion binding"/>
    <property type="evidence" value="ECO:0007669"/>
    <property type="project" value="UniProtKB-KW"/>
</dbReference>
<dbReference type="InterPro" id="IPR013087">
    <property type="entry name" value="Znf_C2H2_type"/>
</dbReference>
<proteinExistence type="predicted"/>
<evidence type="ECO:0000259" key="5">
    <source>
        <dbReference type="PROSITE" id="PS50157"/>
    </source>
</evidence>
<dbReference type="SMART" id="SM00355">
    <property type="entry name" value="ZnF_C2H2"/>
    <property type="match status" value="2"/>
</dbReference>
<comment type="subcellular location">
    <subcellularLocation>
        <location evidence="1">Nucleus</location>
    </subcellularLocation>
</comment>